<dbReference type="KEGG" id="thg:TCELL_0106"/>
<dbReference type="OrthoDB" id="17415at2157"/>
<sequence length="74" mass="8618">MAQVTRTENGYLCRRDGSLMYVVYESEKTMDNKLRVSIAYKCPVCGFRVETETLEMTRGRDSYTLTRTVRRLPA</sequence>
<reference evidence="1 2" key="1">
    <citation type="journal article" date="2012" name="J. Bacteriol.">
        <title>Complete genome sequence of the hyperthermophilic cellulolytic Crenarchaeon 'Thermogladius cellulolyticus' 1633.</title>
        <authorList>
            <person name="Mardanov A.V."/>
            <person name="Kochetkova T.V."/>
            <person name="Beletsky A.V."/>
            <person name="Bonch-Osmolovskaya E.A."/>
            <person name="Ravin N.V."/>
            <person name="Skryabin K.G."/>
        </authorList>
    </citation>
    <scope>NUCLEOTIDE SEQUENCE [LARGE SCALE GENOMIC DNA]</scope>
    <source>
        <strain evidence="2">DSM 22663 / VKM B-2946 / 1633</strain>
    </source>
</reference>
<dbReference type="HOGENOM" id="CLU_200169_0_0_2"/>
<organism evidence="1 2">
    <name type="scientific">Thermogladius calderae (strain DSM 22663 / VKM B-2946 / 1633)</name>
    <dbReference type="NCBI Taxonomy" id="1184251"/>
    <lineage>
        <taxon>Archaea</taxon>
        <taxon>Thermoproteota</taxon>
        <taxon>Thermoprotei</taxon>
        <taxon>Desulfurococcales</taxon>
        <taxon>Desulfurococcaceae</taxon>
        <taxon>Thermogladius</taxon>
    </lineage>
</organism>
<keyword evidence="2" id="KW-1185">Reference proteome</keyword>
<dbReference type="eggNOG" id="arCOG06088">
    <property type="taxonomic scope" value="Archaea"/>
</dbReference>
<dbReference type="RefSeq" id="WP_014736782.1">
    <property type="nucleotide sequence ID" value="NC_017954.1"/>
</dbReference>
<gene>
    <name evidence="1" type="ordered locus">TCELL_0106</name>
</gene>
<accession>I3TCP3</accession>
<name>I3TCP3_THEC1</name>
<dbReference type="Proteomes" id="UP000005270">
    <property type="component" value="Chromosome"/>
</dbReference>
<dbReference type="AlphaFoldDB" id="I3TCP3"/>
<dbReference type="STRING" id="1184251.TCELL_0106"/>
<protein>
    <submittedName>
        <fullName evidence="1">Uncharacterized protein</fullName>
    </submittedName>
</protein>
<dbReference type="InParanoid" id="I3TCP3"/>
<dbReference type="GeneID" id="13012379"/>
<dbReference type="EMBL" id="CP003531">
    <property type="protein sequence ID" value="AFK50531.1"/>
    <property type="molecule type" value="Genomic_DNA"/>
</dbReference>
<evidence type="ECO:0000313" key="2">
    <source>
        <dbReference type="Proteomes" id="UP000005270"/>
    </source>
</evidence>
<proteinExistence type="predicted"/>
<evidence type="ECO:0000313" key="1">
    <source>
        <dbReference type="EMBL" id="AFK50531.1"/>
    </source>
</evidence>